<gene>
    <name evidence="3" type="ORF">HOC_18604</name>
</gene>
<dbReference type="CDD" id="cd01830">
    <property type="entry name" value="XynE_like"/>
    <property type="match status" value="1"/>
</dbReference>
<feature type="domain" description="SGNH hydrolase-type esterase" evidence="2">
    <location>
        <begin position="214"/>
        <end position="413"/>
    </location>
</feature>
<dbReference type="PANTHER" id="PTHR43784">
    <property type="entry name" value="GDSL-LIKE LIPASE/ACYLHYDROLASE, PUTATIVE (AFU_ORTHOLOGUE AFUA_2G00820)-RELATED"/>
    <property type="match status" value="1"/>
</dbReference>
<comment type="caution">
    <text evidence="3">The sequence shown here is derived from an EMBL/GenBank/DDBJ whole genome shotgun (WGS) entry which is preliminary data.</text>
</comment>
<keyword evidence="4" id="KW-1185">Reference proteome</keyword>
<dbReference type="Proteomes" id="UP000024942">
    <property type="component" value="Unassembled WGS sequence"/>
</dbReference>
<dbReference type="eggNOG" id="COG2755">
    <property type="taxonomic scope" value="Bacteria"/>
</dbReference>
<evidence type="ECO:0000259" key="2">
    <source>
        <dbReference type="Pfam" id="PF13472"/>
    </source>
</evidence>
<accession>A0A059G2Q9</accession>
<protein>
    <submittedName>
        <fullName evidence="3">Lipoprotein</fullName>
    </submittedName>
</protein>
<dbReference type="RefSeq" id="WP_051625097.1">
    <property type="nucleotide sequence ID" value="NZ_ARYL01000047.1"/>
</dbReference>
<evidence type="ECO:0000313" key="4">
    <source>
        <dbReference type="Proteomes" id="UP000024942"/>
    </source>
</evidence>
<keyword evidence="3" id="KW-0449">Lipoprotein</keyword>
<keyword evidence="1" id="KW-0732">Signal</keyword>
<dbReference type="PANTHER" id="PTHR43784:SF2">
    <property type="entry name" value="GDSL-LIKE LIPASE_ACYLHYDROLASE, PUTATIVE (AFU_ORTHOLOGUE AFUA_2G00820)-RELATED"/>
    <property type="match status" value="1"/>
</dbReference>
<dbReference type="Gene3D" id="3.40.50.1110">
    <property type="entry name" value="SGNH hydrolase"/>
    <property type="match status" value="1"/>
</dbReference>
<dbReference type="EMBL" id="ARYL01000047">
    <property type="protein sequence ID" value="KDA00840.1"/>
    <property type="molecule type" value="Genomic_DNA"/>
</dbReference>
<dbReference type="AlphaFoldDB" id="A0A059G2Q9"/>
<feature type="signal peptide" evidence="1">
    <location>
        <begin position="1"/>
        <end position="22"/>
    </location>
</feature>
<proteinExistence type="predicted"/>
<dbReference type="PATRIC" id="fig|1280953.3.peg.3722"/>
<name>A0A059G2Q9_9PROT</name>
<organism evidence="3 4">
    <name type="scientific">Hyphomonas oceanitis SCH89</name>
    <dbReference type="NCBI Taxonomy" id="1280953"/>
    <lineage>
        <taxon>Bacteria</taxon>
        <taxon>Pseudomonadati</taxon>
        <taxon>Pseudomonadota</taxon>
        <taxon>Alphaproteobacteria</taxon>
        <taxon>Hyphomonadales</taxon>
        <taxon>Hyphomonadaceae</taxon>
        <taxon>Hyphomonas</taxon>
    </lineage>
</organism>
<reference evidence="3 4" key="1">
    <citation type="journal article" date="2014" name="Antonie Van Leeuwenhoek">
        <title>Hyphomonas beringensis sp. nov. and Hyphomonas chukchiensis sp. nov., isolated from surface seawater of the Bering Sea and Chukchi Sea.</title>
        <authorList>
            <person name="Li C."/>
            <person name="Lai Q."/>
            <person name="Li G."/>
            <person name="Dong C."/>
            <person name="Wang J."/>
            <person name="Liao Y."/>
            <person name="Shao Z."/>
        </authorList>
    </citation>
    <scope>NUCLEOTIDE SEQUENCE [LARGE SCALE GENOMIC DNA]</scope>
    <source>
        <strain evidence="3 4">SCH89</strain>
    </source>
</reference>
<dbReference type="Pfam" id="PF13472">
    <property type="entry name" value="Lipase_GDSL_2"/>
    <property type="match status" value="1"/>
</dbReference>
<sequence>MLSTPICAAVRYTLLATGILVAAACTTIQDTQQPATARPNWVATWTSSPSTPIPPEILPPGVTTPQLEGNLRYLMRVSAGGNSVRIALSGGPSVPKLAIDGATIALTDATGIMPETMQKLSFNDQVGVSLLSGGTVWSDPVALPVASGNVLAVSVHLVGPVSPPQADKQLVVSMLPGDDRTAEIVLEGAETIVARPLVTAILVDNPSVNRVIVAFGDSITDGNGSADPLTRGWPDYLAARFRAEGLQNIAIANQGIGGNRLLEEGVLGESALTRFDRDALSVPGVTHIILMEGINDIGLSGFTLNGMSDSYRTLGTHDIIAAYSQLISRAHARGVTIIGATLTPDLGSPLPGYATEGKEVIRQEVNDWIRNSAAFDAVIDFDAIVRDPDNEGRLARAYNSGDSIHPSDAGYRAMADAIDLDLFR</sequence>
<dbReference type="OrthoDB" id="1828825at2"/>
<evidence type="ECO:0000313" key="3">
    <source>
        <dbReference type="EMBL" id="KDA00840.1"/>
    </source>
</evidence>
<dbReference type="InterPro" id="IPR036514">
    <property type="entry name" value="SGNH_hydro_sf"/>
</dbReference>
<dbReference type="InterPro" id="IPR013830">
    <property type="entry name" value="SGNH_hydro"/>
</dbReference>
<dbReference type="InterPro" id="IPR053140">
    <property type="entry name" value="GDSL_Rv0518-like"/>
</dbReference>
<evidence type="ECO:0000256" key="1">
    <source>
        <dbReference type="SAM" id="SignalP"/>
    </source>
</evidence>
<dbReference type="GO" id="GO:0016788">
    <property type="term" value="F:hydrolase activity, acting on ester bonds"/>
    <property type="evidence" value="ECO:0007669"/>
    <property type="project" value="UniProtKB-ARBA"/>
</dbReference>
<feature type="chain" id="PRO_5001577916" evidence="1">
    <location>
        <begin position="23"/>
        <end position="424"/>
    </location>
</feature>
<dbReference type="STRING" id="1280953.HOC_18604"/>
<dbReference type="SUPFAM" id="SSF52266">
    <property type="entry name" value="SGNH hydrolase"/>
    <property type="match status" value="1"/>
</dbReference>